<feature type="domain" description="Protein kinase" evidence="8">
    <location>
        <begin position="13"/>
        <end position="267"/>
    </location>
</feature>
<dbReference type="SUPFAM" id="SSF56112">
    <property type="entry name" value="Protein kinase-like (PK-like)"/>
    <property type="match status" value="1"/>
</dbReference>
<dbReference type="InterPro" id="IPR027417">
    <property type="entry name" value="P-loop_NTPase"/>
</dbReference>
<dbReference type="RefSeq" id="WP_366208648.1">
    <property type="nucleotide sequence ID" value="NZ_FLQR01000006.1"/>
</dbReference>
<dbReference type="SMART" id="SM00421">
    <property type="entry name" value="HTH_LUXR"/>
    <property type="match status" value="1"/>
</dbReference>
<dbReference type="PANTHER" id="PTHR43289:SF6">
    <property type="entry name" value="SERINE_THREONINE-PROTEIN KINASE NEKL-3"/>
    <property type="match status" value="1"/>
</dbReference>
<name>A0A1Y5P6L4_9MICO</name>
<dbReference type="GO" id="GO:0006355">
    <property type="term" value="P:regulation of DNA-templated transcription"/>
    <property type="evidence" value="ECO:0007669"/>
    <property type="project" value="InterPro"/>
</dbReference>
<dbReference type="Pfam" id="PF00196">
    <property type="entry name" value="GerE"/>
    <property type="match status" value="1"/>
</dbReference>
<evidence type="ECO:0000256" key="3">
    <source>
        <dbReference type="ARBA" id="ARBA00022679"/>
    </source>
</evidence>
<evidence type="ECO:0000256" key="7">
    <source>
        <dbReference type="SAM" id="MobiDB-lite"/>
    </source>
</evidence>
<accession>A0A1Y5P6L4</accession>
<evidence type="ECO:0000259" key="9">
    <source>
        <dbReference type="PROSITE" id="PS50043"/>
    </source>
</evidence>
<dbReference type="SUPFAM" id="SSF48452">
    <property type="entry name" value="TPR-like"/>
    <property type="match status" value="1"/>
</dbReference>
<keyword evidence="4" id="KW-0547">Nucleotide-binding</keyword>
<dbReference type="CDD" id="cd06170">
    <property type="entry name" value="LuxR_C_like"/>
    <property type="match status" value="1"/>
</dbReference>
<feature type="region of interest" description="Disordered" evidence="7">
    <location>
        <begin position="256"/>
        <end position="297"/>
    </location>
</feature>
<dbReference type="SMART" id="SM00220">
    <property type="entry name" value="S_TKc"/>
    <property type="match status" value="1"/>
</dbReference>
<evidence type="ECO:0000256" key="4">
    <source>
        <dbReference type="ARBA" id="ARBA00022741"/>
    </source>
</evidence>
<reference evidence="10" key="1">
    <citation type="submission" date="2016-03" db="EMBL/GenBank/DDBJ databases">
        <authorList>
            <person name="Ploux O."/>
        </authorList>
    </citation>
    <scope>NUCLEOTIDE SEQUENCE</scope>
    <source>
        <strain evidence="10">UC1</strain>
    </source>
</reference>
<evidence type="ECO:0000256" key="6">
    <source>
        <dbReference type="ARBA" id="ARBA00022840"/>
    </source>
</evidence>
<dbReference type="Pfam" id="PF00069">
    <property type="entry name" value="Pkinase"/>
    <property type="match status" value="1"/>
</dbReference>
<feature type="domain" description="HTH luxR-type" evidence="9">
    <location>
        <begin position="1138"/>
        <end position="1203"/>
    </location>
</feature>
<evidence type="ECO:0000313" key="10">
    <source>
        <dbReference type="EMBL" id="SBS71761.1"/>
    </source>
</evidence>
<dbReference type="CDD" id="cd14014">
    <property type="entry name" value="STKc_PknB_like"/>
    <property type="match status" value="1"/>
</dbReference>
<dbReference type="InterPro" id="IPR059106">
    <property type="entry name" value="WHD_MalT"/>
</dbReference>
<evidence type="ECO:0000256" key="2">
    <source>
        <dbReference type="ARBA" id="ARBA00022527"/>
    </source>
</evidence>
<dbReference type="InterPro" id="IPR008271">
    <property type="entry name" value="Ser/Thr_kinase_AS"/>
</dbReference>
<protein>
    <recommendedName>
        <fullName evidence="1">non-specific serine/threonine protein kinase</fullName>
        <ecNumber evidence="1">2.7.11.1</ecNumber>
    </recommendedName>
</protein>
<dbReference type="PROSITE" id="PS50011">
    <property type="entry name" value="PROTEIN_KINASE_DOM"/>
    <property type="match status" value="1"/>
</dbReference>
<dbReference type="Gene3D" id="1.10.10.10">
    <property type="entry name" value="Winged helix-like DNA-binding domain superfamily/Winged helix DNA-binding domain"/>
    <property type="match status" value="1"/>
</dbReference>
<dbReference type="SUPFAM" id="SSF52540">
    <property type="entry name" value="P-loop containing nucleoside triphosphate hydrolases"/>
    <property type="match status" value="1"/>
</dbReference>
<dbReference type="InterPro" id="IPR011990">
    <property type="entry name" value="TPR-like_helical_dom_sf"/>
</dbReference>
<dbReference type="GO" id="GO:0003677">
    <property type="term" value="F:DNA binding"/>
    <property type="evidence" value="ECO:0007669"/>
    <property type="project" value="InterPro"/>
</dbReference>
<dbReference type="InterPro" id="IPR036388">
    <property type="entry name" value="WH-like_DNA-bd_sf"/>
</dbReference>
<dbReference type="SUPFAM" id="SSF46894">
    <property type="entry name" value="C-terminal effector domain of the bipartite response regulators"/>
    <property type="match status" value="1"/>
</dbReference>
<dbReference type="GO" id="GO:0004674">
    <property type="term" value="F:protein serine/threonine kinase activity"/>
    <property type="evidence" value="ECO:0007669"/>
    <property type="project" value="UniProtKB-KW"/>
</dbReference>
<dbReference type="GO" id="GO:0005524">
    <property type="term" value="F:ATP binding"/>
    <property type="evidence" value="ECO:0007669"/>
    <property type="project" value="UniProtKB-KW"/>
</dbReference>
<keyword evidence="5" id="KW-0418">Kinase</keyword>
<dbReference type="InterPro" id="IPR016032">
    <property type="entry name" value="Sig_transdc_resp-reg_C-effctor"/>
</dbReference>
<dbReference type="Pfam" id="PF17874">
    <property type="entry name" value="TPR_MalT"/>
    <property type="match status" value="1"/>
</dbReference>
<dbReference type="Pfam" id="PF25873">
    <property type="entry name" value="WHD_MalT"/>
    <property type="match status" value="1"/>
</dbReference>
<keyword evidence="6" id="KW-0067">ATP-binding</keyword>
<dbReference type="InterPro" id="IPR000792">
    <property type="entry name" value="Tscrpt_reg_LuxR_C"/>
</dbReference>
<organism evidence="10">
    <name type="scientific">uncultured Microbacterium sp</name>
    <dbReference type="NCBI Taxonomy" id="191216"/>
    <lineage>
        <taxon>Bacteria</taxon>
        <taxon>Bacillati</taxon>
        <taxon>Actinomycetota</taxon>
        <taxon>Actinomycetes</taxon>
        <taxon>Micrococcales</taxon>
        <taxon>Microbacteriaceae</taxon>
        <taxon>Microbacterium</taxon>
        <taxon>environmental samples</taxon>
    </lineage>
</organism>
<keyword evidence="3" id="KW-0808">Transferase</keyword>
<proteinExistence type="predicted"/>
<dbReference type="EC" id="2.7.11.1" evidence="1"/>
<dbReference type="Gene3D" id="3.30.200.20">
    <property type="entry name" value="Phosphorylase Kinase, domain 1"/>
    <property type="match status" value="1"/>
</dbReference>
<evidence type="ECO:0000256" key="5">
    <source>
        <dbReference type="ARBA" id="ARBA00022777"/>
    </source>
</evidence>
<dbReference type="PANTHER" id="PTHR43289">
    <property type="entry name" value="MITOGEN-ACTIVATED PROTEIN KINASE KINASE KINASE 20-RELATED"/>
    <property type="match status" value="1"/>
</dbReference>
<dbReference type="EMBL" id="FLQR01000006">
    <property type="protein sequence ID" value="SBS71761.1"/>
    <property type="molecule type" value="Genomic_DNA"/>
</dbReference>
<dbReference type="InterPro" id="IPR000719">
    <property type="entry name" value="Prot_kinase_dom"/>
</dbReference>
<dbReference type="Gene3D" id="1.10.510.10">
    <property type="entry name" value="Transferase(Phosphotransferase) domain 1"/>
    <property type="match status" value="1"/>
</dbReference>
<dbReference type="InterPro" id="IPR011009">
    <property type="entry name" value="Kinase-like_dom_sf"/>
</dbReference>
<dbReference type="PROSITE" id="PS50043">
    <property type="entry name" value="HTH_LUXR_2"/>
    <property type="match status" value="1"/>
</dbReference>
<dbReference type="PROSITE" id="PS00108">
    <property type="entry name" value="PROTEIN_KINASE_ST"/>
    <property type="match status" value="1"/>
</dbReference>
<dbReference type="AlphaFoldDB" id="A0A1Y5P6L4"/>
<dbReference type="InterPro" id="IPR041617">
    <property type="entry name" value="TPR_MalT"/>
</dbReference>
<gene>
    <name evidence="10" type="ORF">MIPYR_20204</name>
</gene>
<evidence type="ECO:0000259" key="8">
    <source>
        <dbReference type="PROSITE" id="PS50011"/>
    </source>
</evidence>
<dbReference type="PRINTS" id="PR00038">
    <property type="entry name" value="HTHLUXR"/>
</dbReference>
<dbReference type="Gene3D" id="1.25.40.10">
    <property type="entry name" value="Tetratricopeptide repeat domain"/>
    <property type="match status" value="1"/>
</dbReference>
<evidence type="ECO:0000256" key="1">
    <source>
        <dbReference type="ARBA" id="ARBA00012513"/>
    </source>
</evidence>
<sequence length="1213" mass="131128">MDIVAGTALGDRYELSSRIAVGGMGEVWEATDRVIGRTVAVKILKPELMAQPGFMDRFRMEGRLAALVDDDGIARVYDYGEDQSTAFLVMELIRGEPLSAILRRHRRLEPDRVLDIVAQTGDALDSAHAAGLVHRDIKPDNILITADNRVKVADFGIARLTGQAPFTVAGQVMGTVQYISPEQVSGRPVTAASDIYSLGVVAYEALAGRLPFGGESSVAVAHSQVHDTPPALPPDVPQRISDLVLSCMAKDAARRPSSGAELAHAARALHTGRSAREDAAIPAGPSVSGRGPAPSVLRSRPLLETKLYRPRVRRQTVERPRLMSQLDRCIESSLTIVSAPAGFGKSTLLGAWAADRAGGDDGGRAVAWLSLDVGDNDPASFWRYTVTALRTVAPGVGSEALALIEGAGFPSPAAGLTGLLNDLSNLQQDIILVIDDYHLIDAREVHDGVSFLIDNMPPNIHLVIAGRADPPLPLARLRARGELIEVRAADLRFRTDEAAEYLTSAMGLPLSAPEVSTLDDRTEGWIAALQLAALSMRGRDDLADFVAGFAGDDRYIVDYLAEEVLQNQPTEVRSFLLQTSILTRMNAALADAVSGRPDGQAMLEALDRANLFLIPLDERRRWFRYHHLFAEVLQARLADERPNDVPDLHRRASAWYAEHDELDAAIHHALTAPDPDLAGRLIETSLPAMARDRREAALRDWMEALPPEIFRARPVLSLGYAGSLLSTGEVTGVEERLRDAERWSDTTADAAESAGPLVVDADEFRRLPGSIAIYRSGLALAQGDLTATVGHARRALSLLDTSDDYRRGAAAALEGLALWATGDLDGAYEGYARSVSSFRRSGHIADVLGCTVTLADIRVTQGRLSDALSSYEEALQLARAQTSEVRRGIPDMHVGIATILCERGQLDAAGSQLESALALGDAAGLPKYRYRSRLAMAQLRQARGDLAGAVELVEEADRFFVTDMSPLVRPVPATRARLWLHQGRTGDALAWARDAGVSTDDDLSYLREYEHVTLGRALLVQHRRTGDEQSLRDALDLLARLRETAAAGGRTGTVIEILALQALAHRALGDVERGVASLQHALQLAEEEGYARVFLDEGAPMGPLLAAVAAGSVAREYAARLLAMLRGDDVTETPDESGVGLAEPLSDREREVLRLLSTEMSGPEIARLLVVSLNTVRTHTKRIYTKLGINNRRSAVLRAQELGELPGPRHRSS</sequence>
<dbReference type="FunFam" id="1.10.510.10:FF:000021">
    <property type="entry name" value="Serine/threonine protein kinase"/>
    <property type="match status" value="1"/>
</dbReference>
<keyword evidence="2" id="KW-0723">Serine/threonine-protein kinase</keyword>